<evidence type="ECO:0000256" key="4">
    <source>
        <dbReference type="ARBA" id="ARBA00022692"/>
    </source>
</evidence>
<dbReference type="GO" id="GO:0005886">
    <property type="term" value="C:plasma membrane"/>
    <property type="evidence" value="ECO:0007669"/>
    <property type="project" value="UniProtKB-SubCell"/>
</dbReference>
<dbReference type="EMBL" id="CP049257">
    <property type="protein sequence ID" value="QIG45764.1"/>
    <property type="molecule type" value="Genomic_DNA"/>
</dbReference>
<dbReference type="NCBIfam" id="TIGR03426">
    <property type="entry name" value="shape_MreD"/>
    <property type="match status" value="1"/>
</dbReference>
<keyword evidence="3" id="KW-1003">Cell membrane</keyword>
<comment type="similarity">
    <text evidence="2">Belongs to the MreD family.</text>
</comment>
<name>A0A6G6WKK3_9ACTN</name>
<proteinExistence type="inferred from homology"/>
<accession>A0A6G6WKK3</accession>
<evidence type="ECO:0000256" key="1">
    <source>
        <dbReference type="ARBA" id="ARBA00004651"/>
    </source>
</evidence>
<keyword evidence="10" id="KW-1185">Reference proteome</keyword>
<comment type="subcellular location">
    <subcellularLocation>
        <location evidence="1">Cell membrane</location>
        <topology evidence="1">Multi-pass membrane protein</topology>
    </subcellularLocation>
</comment>
<organism evidence="9 10">
    <name type="scientific">Nocardioides anomalus</name>
    <dbReference type="NCBI Taxonomy" id="2712223"/>
    <lineage>
        <taxon>Bacteria</taxon>
        <taxon>Bacillati</taxon>
        <taxon>Actinomycetota</taxon>
        <taxon>Actinomycetes</taxon>
        <taxon>Propionibacteriales</taxon>
        <taxon>Nocardioidaceae</taxon>
        <taxon>Nocardioides</taxon>
    </lineage>
</organism>
<keyword evidence="6 8" id="KW-1133">Transmembrane helix</keyword>
<feature type="transmembrane region" description="Helical" evidence="8">
    <location>
        <begin position="106"/>
        <end position="126"/>
    </location>
</feature>
<feature type="transmembrane region" description="Helical" evidence="8">
    <location>
        <begin position="138"/>
        <end position="162"/>
    </location>
</feature>
<evidence type="ECO:0000256" key="2">
    <source>
        <dbReference type="ARBA" id="ARBA00007776"/>
    </source>
</evidence>
<gene>
    <name evidence="9" type="primary">mreD</name>
    <name evidence="9" type="ORF">G5V58_04950</name>
</gene>
<feature type="transmembrane region" description="Helical" evidence="8">
    <location>
        <begin position="38"/>
        <end position="65"/>
    </location>
</feature>
<evidence type="ECO:0000256" key="7">
    <source>
        <dbReference type="ARBA" id="ARBA00023136"/>
    </source>
</evidence>
<protein>
    <submittedName>
        <fullName evidence="9">Rod shape-determining protein MreD</fullName>
    </submittedName>
</protein>
<dbReference type="Pfam" id="PF04093">
    <property type="entry name" value="MreD"/>
    <property type="match status" value="1"/>
</dbReference>
<dbReference type="InterPro" id="IPR007227">
    <property type="entry name" value="Cell_shape_determining_MreD"/>
</dbReference>
<evidence type="ECO:0000256" key="6">
    <source>
        <dbReference type="ARBA" id="ARBA00022989"/>
    </source>
</evidence>
<evidence type="ECO:0000313" key="10">
    <source>
        <dbReference type="Proteomes" id="UP000502996"/>
    </source>
</evidence>
<dbReference type="GO" id="GO:0008360">
    <property type="term" value="P:regulation of cell shape"/>
    <property type="evidence" value="ECO:0007669"/>
    <property type="project" value="UniProtKB-KW"/>
</dbReference>
<keyword evidence="5" id="KW-0133">Cell shape</keyword>
<sequence>MLTLPRAVAAVLAVSLALVLQASLFDHLAVQGVVPDLVLLVVVAAGLAHGSEVGLVLGFGAGLLLDLAPPADHVAGRWALALLVVGYVAGRLAASGRPRLAQWWPLSVAAAFVGTSVFALTGLLLRDPAVGVGELLRVELVSLAWDAGLALVVVPLTLALFARVEPDRVLV</sequence>
<feature type="transmembrane region" description="Helical" evidence="8">
    <location>
        <begin position="77"/>
        <end position="94"/>
    </location>
</feature>
<reference evidence="9 10" key="1">
    <citation type="submission" date="2020-02" db="EMBL/GenBank/DDBJ databases">
        <title>Full genome sequence of Nocardioides sp. R-3366.</title>
        <authorList>
            <person name="Im W.-T."/>
        </authorList>
    </citation>
    <scope>NUCLEOTIDE SEQUENCE [LARGE SCALE GENOMIC DNA]</scope>
    <source>
        <strain evidence="9 10">R-3366</strain>
    </source>
</reference>
<dbReference type="Proteomes" id="UP000502996">
    <property type="component" value="Chromosome"/>
</dbReference>
<evidence type="ECO:0000313" key="9">
    <source>
        <dbReference type="EMBL" id="QIG45764.1"/>
    </source>
</evidence>
<dbReference type="AlphaFoldDB" id="A0A6G6WKK3"/>
<keyword evidence="4 8" id="KW-0812">Transmembrane</keyword>
<evidence type="ECO:0000256" key="5">
    <source>
        <dbReference type="ARBA" id="ARBA00022960"/>
    </source>
</evidence>
<dbReference type="KEGG" id="nano:G5V58_04950"/>
<evidence type="ECO:0000256" key="8">
    <source>
        <dbReference type="SAM" id="Phobius"/>
    </source>
</evidence>
<keyword evidence="7 8" id="KW-0472">Membrane</keyword>
<evidence type="ECO:0000256" key="3">
    <source>
        <dbReference type="ARBA" id="ARBA00022475"/>
    </source>
</evidence>